<proteinExistence type="predicted"/>
<keyword evidence="8" id="KW-1185">Reference proteome</keyword>
<keyword evidence="3 4" id="KW-0732">Signal</keyword>
<evidence type="ECO:0000256" key="3">
    <source>
        <dbReference type="ARBA" id="ARBA00022729"/>
    </source>
</evidence>
<name>A0A1I5SFG6_9BACT</name>
<dbReference type="Pfam" id="PF17210">
    <property type="entry name" value="SdrD_B"/>
    <property type="match status" value="2"/>
</dbReference>
<dbReference type="SUPFAM" id="SSF117074">
    <property type="entry name" value="Hypothetical protein PA1324"/>
    <property type="match status" value="2"/>
</dbReference>
<keyword evidence="2" id="KW-0964">Secreted</keyword>
<evidence type="ECO:0000256" key="1">
    <source>
        <dbReference type="ARBA" id="ARBA00004613"/>
    </source>
</evidence>
<dbReference type="OrthoDB" id="3169091at2"/>
<comment type="subcellular location">
    <subcellularLocation>
        <location evidence="1">Secreted</location>
    </subcellularLocation>
</comment>
<evidence type="ECO:0000313" key="8">
    <source>
        <dbReference type="Proteomes" id="UP000199306"/>
    </source>
</evidence>
<dbReference type="STRING" id="1079859.SAMN04515674_1054"/>
<dbReference type="Proteomes" id="UP000199306">
    <property type="component" value="Unassembled WGS sequence"/>
</dbReference>
<feature type="domain" description="Secretion system C-terminal sorting" evidence="6">
    <location>
        <begin position="834"/>
        <end position="910"/>
    </location>
</feature>
<dbReference type="SUPFAM" id="SSF63825">
    <property type="entry name" value="YWTD domain"/>
    <property type="match status" value="1"/>
</dbReference>
<sequence length="913" mass="100364">MKLNLYPRIIFLLLSFVICTQAAAQISGVVYNDVNSTNRQDNGEKGMAGINVKAYNRKGELAASAVTDSSGKYQLSIPAGRKVRVEYTNVPNGFVSSGVNFLNGGTVQFLTSPKSNVNVGIYDPLLFDDGYARVVIASYTLGSQKNVRSDTGTAISMFDAAKFGAKYALATAGKVGAIWGLAYDRNRERLYTSAFAKRHVGYGPSGPAGLYVIDIYGNEIKPLYDPAQLAIAMDADKHTGLGEPYMANGLTYNSNTDSLFFDSVGKTSFGGLDVSEDGKTLYAMNLYDRNLYAINLPKDGSSPVTAKDLTILSLPQIGCKEGEQRPFAVKVWHGKVYVGVVCDASKSQKVSDLKAFVYSFDPQSKKVEQVFTMNLDYLKGLPEVGYDSKRGWYPWTDDFEKGLVSESSNTWAIYPQPLLSDIEFDKDGSMVLGFMDRYGHQGATGLANKNGPYSSLVESGGDIIRVAYVNGNYELESNGKAGKVTTKGAGNKQGPGGGEYYFEDHFRPRKDDRVISEEAAAGGLAILPFTGELLASHREPFLNIPWYVVHGIRVFDNQTGAYTRAINVPSVGFAKSGGVGDVELITSAPSMEIGCRVWSDCDEDGIQDADEPGIPNLEVQFWVEGKKFSQTQTDENGYFKFNEDNLNGEYLAAGVDYEIKIPLVQRLYSKGLKLTGYKKGSNPETDNDAFADDTYANIRVNLSTAGMNEYKQNIGFKCYETPAMTTSLECTGTGETRVAKLKAAGFNTTDHFDYSAGNSYEGDMDYAMAKPIPEKGELFAENINLYKAATYTVRVFNRQCYADFTIRTNDNKQCYTQVLGTEKEEEPADEILMVYPNPAGKFVNVQYNVKTQANEVQMELFNLQGQVIRKKEVKKQDGMFKAVFELSGLGEGTYLISISEGLNRVSKRFVRKE</sequence>
<dbReference type="Gene3D" id="2.60.40.10">
    <property type="entry name" value="Immunoglobulins"/>
    <property type="match status" value="2"/>
</dbReference>
<reference evidence="7 8" key="1">
    <citation type="submission" date="2016-10" db="EMBL/GenBank/DDBJ databases">
        <authorList>
            <person name="de Groot N.N."/>
        </authorList>
    </citation>
    <scope>NUCLEOTIDE SEQUENCE [LARGE SCALE GENOMIC DNA]</scope>
    <source>
        <strain evidence="8">E92,LMG 26720,CCM 7988</strain>
    </source>
</reference>
<dbReference type="NCBIfam" id="TIGR04183">
    <property type="entry name" value="Por_Secre_tail"/>
    <property type="match status" value="1"/>
</dbReference>
<gene>
    <name evidence="7" type="ORF">SAMN04515674_1054</name>
</gene>
<dbReference type="InterPro" id="IPR026444">
    <property type="entry name" value="Secre_tail"/>
</dbReference>
<dbReference type="Pfam" id="PF18962">
    <property type="entry name" value="Por_Secre_tail"/>
    <property type="match status" value="1"/>
</dbReference>
<feature type="chain" id="PRO_5011521904" evidence="4">
    <location>
        <begin position="25"/>
        <end position="913"/>
    </location>
</feature>
<evidence type="ECO:0000313" key="7">
    <source>
        <dbReference type="EMBL" id="SFP69483.1"/>
    </source>
</evidence>
<evidence type="ECO:0000259" key="6">
    <source>
        <dbReference type="Pfam" id="PF18962"/>
    </source>
</evidence>
<feature type="domain" description="SD-repeat containing protein B" evidence="5">
    <location>
        <begin position="25"/>
        <end position="97"/>
    </location>
</feature>
<evidence type="ECO:0000259" key="5">
    <source>
        <dbReference type="Pfam" id="PF17210"/>
    </source>
</evidence>
<feature type="domain" description="SD-repeat containing protein B" evidence="5">
    <location>
        <begin position="592"/>
        <end position="694"/>
    </location>
</feature>
<dbReference type="AlphaFoldDB" id="A0A1I5SFG6"/>
<dbReference type="GO" id="GO:0005576">
    <property type="term" value="C:extracellular region"/>
    <property type="evidence" value="ECO:0007669"/>
    <property type="project" value="UniProtKB-SubCell"/>
</dbReference>
<accession>A0A1I5SFG6</accession>
<evidence type="ECO:0000256" key="4">
    <source>
        <dbReference type="SAM" id="SignalP"/>
    </source>
</evidence>
<feature type="signal peptide" evidence="4">
    <location>
        <begin position="1"/>
        <end position="24"/>
    </location>
</feature>
<evidence type="ECO:0000256" key="2">
    <source>
        <dbReference type="ARBA" id="ARBA00022525"/>
    </source>
</evidence>
<dbReference type="InterPro" id="IPR013783">
    <property type="entry name" value="Ig-like_fold"/>
</dbReference>
<protein>
    <submittedName>
        <fullName evidence="7">Por secretion system C-terminal sorting domain-containing protein</fullName>
    </submittedName>
</protein>
<dbReference type="EMBL" id="FOXH01000005">
    <property type="protein sequence ID" value="SFP69483.1"/>
    <property type="molecule type" value="Genomic_DNA"/>
</dbReference>
<dbReference type="InterPro" id="IPR033764">
    <property type="entry name" value="Sdr_B"/>
</dbReference>
<organism evidence="7 8">
    <name type="scientific">Pseudarcicella hirudinis</name>
    <dbReference type="NCBI Taxonomy" id="1079859"/>
    <lineage>
        <taxon>Bacteria</taxon>
        <taxon>Pseudomonadati</taxon>
        <taxon>Bacteroidota</taxon>
        <taxon>Cytophagia</taxon>
        <taxon>Cytophagales</taxon>
        <taxon>Flectobacillaceae</taxon>
        <taxon>Pseudarcicella</taxon>
    </lineage>
</organism>
<dbReference type="RefSeq" id="WP_092016233.1">
    <property type="nucleotide sequence ID" value="NZ_FOXH01000005.1"/>
</dbReference>